<dbReference type="AlphaFoldDB" id="A0A0C3GC91"/>
<proteinExistence type="predicted"/>
<dbReference type="InterPro" id="IPR014752">
    <property type="entry name" value="Arrestin-like_C"/>
</dbReference>
<reference evidence="1 2" key="1">
    <citation type="submission" date="2014-04" db="EMBL/GenBank/DDBJ databases">
        <authorList>
            <consortium name="DOE Joint Genome Institute"/>
            <person name="Kuo A."/>
            <person name="Tarkka M."/>
            <person name="Buscot F."/>
            <person name="Kohler A."/>
            <person name="Nagy L.G."/>
            <person name="Floudas D."/>
            <person name="Copeland A."/>
            <person name="Barry K.W."/>
            <person name="Cichocki N."/>
            <person name="Veneault-Fourrey C."/>
            <person name="LaButti K."/>
            <person name="Lindquist E.A."/>
            <person name="Lipzen A."/>
            <person name="Lundell T."/>
            <person name="Morin E."/>
            <person name="Murat C."/>
            <person name="Sun H."/>
            <person name="Tunlid A."/>
            <person name="Henrissat B."/>
            <person name="Grigoriev I.V."/>
            <person name="Hibbett D.S."/>
            <person name="Martin F."/>
            <person name="Nordberg H.P."/>
            <person name="Cantor M.N."/>
            <person name="Hua S.X."/>
        </authorList>
    </citation>
    <scope>NUCLEOTIDE SEQUENCE [LARGE SCALE GENOMIC DNA]</scope>
    <source>
        <strain evidence="1 2">F 1598</strain>
    </source>
</reference>
<gene>
    <name evidence="1" type="ORF">PILCRDRAFT_3284</name>
</gene>
<sequence>MSYPGPPVEFTKDRPLRLIVGSNDSGICATSESQPELAVDGTVELHLAFAQEKQIERVTLTFSSWVLTRIRSGQHTFSDSARPCRDVKLMLWRIGAAYPPPGEHVLRFPFSFSIPANAPPSMHEEGRHQASIIYKLDLCGERSVTFGFDVHIERRLNVIPPDLNIDRLRPRSGGDLIRVGRLDISRSVFKHGPSGHVDMELNIPGQNHRPFPIDTRHPFTVVVSTFSVPVYETSDPETDKDALCPSIDIAALHLLLRVRLKRYTTLRVRGALTTKQQNIRSHRLLSNFQDKDTLDVDIGPKEWVAYIGDDQKLSGKGHWKQQFVFRSSLILSSQLATPTFKHALVDVNYALKFECVIPSQKSLVPDHCITVKLPIVISSKTSSASSRRSASSPLLADADVGRVYSG</sequence>
<name>A0A0C3GC91_PILCF</name>
<protein>
    <recommendedName>
        <fullName evidence="3">Arrestin-like N-terminal domain-containing protein</fullName>
    </recommendedName>
</protein>
<dbReference type="InParanoid" id="A0A0C3GC91"/>
<evidence type="ECO:0000313" key="2">
    <source>
        <dbReference type="Proteomes" id="UP000054166"/>
    </source>
</evidence>
<dbReference type="Gene3D" id="2.60.40.640">
    <property type="match status" value="1"/>
</dbReference>
<accession>A0A0C3GC91</accession>
<organism evidence="1 2">
    <name type="scientific">Piloderma croceum (strain F 1598)</name>
    <dbReference type="NCBI Taxonomy" id="765440"/>
    <lineage>
        <taxon>Eukaryota</taxon>
        <taxon>Fungi</taxon>
        <taxon>Dikarya</taxon>
        <taxon>Basidiomycota</taxon>
        <taxon>Agaricomycotina</taxon>
        <taxon>Agaricomycetes</taxon>
        <taxon>Agaricomycetidae</taxon>
        <taxon>Atheliales</taxon>
        <taxon>Atheliaceae</taxon>
        <taxon>Piloderma</taxon>
    </lineage>
</organism>
<dbReference type="STRING" id="765440.A0A0C3GC91"/>
<reference evidence="2" key="2">
    <citation type="submission" date="2015-01" db="EMBL/GenBank/DDBJ databases">
        <title>Evolutionary Origins and Diversification of the Mycorrhizal Mutualists.</title>
        <authorList>
            <consortium name="DOE Joint Genome Institute"/>
            <consortium name="Mycorrhizal Genomics Consortium"/>
            <person name="Kohler A."/>
            <person name="Kuo A."/>
            <person name="Nagy L.G."/>
            <person name="Floudas D."/>
            <person name="Copeland A."/>
            <person name="Barry K.W."/>
            <person name="Cichocki N."/>
            <person name="Veneault-Fourrey C."/>
            <person name="LaButti K."/>
            <person name="Lindquist E.A."/>
            <person name="Lipzen A."/>
            <person name="Lundell T."/>
            <person name="Morin E."/>
            <person name="Murat C."/>
            <person name="Riley R."/>
            <person name="Ohm R."/>
            <person name="Sun H."/>
            <person name="Tunlid A."/>
            <person name="Henrissat B."/>
            <person name="Grigoriev I.V."/>
            <person name="Hibbett D.S."/>
            <person name="Martin F."/>
        </authorList>
    </citation>
    <scope>NUCLEOTIDE SEQUENCE [LARGE SCALE GENOMIC DNA]</scope>
    <source>
        <strain evidence="2">F 1598</strain>
    </source>
</reference>
<dbReference type="PANTHER" id="PTHR11188">
    <property type="entry name" value="ARRESTIN DOMAIN CONTAINING PROTEIN"/>
    <property type="match status" value="1"/>
</dbReference>
<dbReference type="GO" id="GO:0015031">
    <property type="term" value="P:protein transport"/>
    <property type="evidence" value="ECO:0007669"/>
    <property type="project" value="TreeGrafter"/>
</dbReference>
<dbReference type="Proteomes" id="UP000054166">
    <property type="component" value="Unassembled WGS sequence"/>
</dbReference>
<evidence type="ECO:0000313" key="1">
    <source>
        <dbReference type="EMBL" id="KIM88261.1"/>
    </source>
</evidence>
<dbReference type="EMBL" id="KN832977">
    <property type="protein sequence ID" value="KIM88261.1"/>
    <property type="molecule type" value="Genomic_DNA"/>
</dbReference>
<dbReference type="InterPro" id="IPR050357">
    <property type="entry name" value="Arrestin_domain-protein"/>
</dbReference>
<keyword evidence="2" id="KW-1185">Reference proteome</keyword>
<dbReference type="HOGENOM" id="CLU_056201_0_0_1"/>
<evidence type="ECO:0008006" key="3">
    <source>
        <dbReference type="Google" id="ProtNLM"/>
    </source>
</evidence>
<dbReference type="OrthoDB" id="2333384at2759"/>
<dbReference type="GO" id="GO:0005737">
    <property type="term" value="C:cytoplasm"/>
    <property type="evidence" value="ECO:0007669"/>
    <property type="project" value="TreeGrafter"/>
</dbReference>
<dbReference type="PANTHER" id="PTHR11188:SF17">
    <property type="entry name" value="FI21816P1"/>
    <property type="match status" value="1"/>
</dbReference>